<comment type="subcellular location">
    <subcellularLocation>
        <location evidence="1">Cell membrane</location>
        <topology evidence="1">Multi-pass membrane protein</topology>
    </subcellularLocation>
</comment>
<dbReference type="Gene3D" id="3.40.50.1000">
    <property type="entry name" value="HAD superfamily/HAD-like"/>
    <property type="match status" value="1"/>
</dbReference>
<feature type="domain" description="Cation-transporting P-type ATPase N-terminal" evidence="14">
    <location>
        <begin position="16"/>
        <end position="89"/>
    </location>
</feature>
<evidence type="ECO:0000256" key="13">
    <source>
        <dbReference type="SAM" id="Phobius"/>
    </source>
</evidence>
<keyword evidence="4 13" id="KW-0812">Transmembrane</keyword>
<dbReference type="SUPFAM" id="SSF56784">
    <property type="entry name" value="HAD-like"/>
    <property type="match status" value="1"/>
</dbReference>
<sequence>MTTDGLAGPAPASPDRPYARTVEAVCADLHTSRHGLDEAEAAARLVRFGPNALPVVAKKNPVLRFLGHFNDVLIYVLLGSAVLTMVFGDWVDASVILAVAVINAVIGFLQEGRAEKALDGIRRMLSLNAKARRGGHWVNTDAATLVPGDIVRVKSGDKVPADLRLIEGTNLRVEESALTGESVPAGKDVAAVAADAGVGDRHCMLFSGTIVAAGSGRGVVTGTGSDTEIGRIQTLVTDTEALATPLTRQLDVFSTRISLGILAVSGLMLVIGRLVHDRGFADLFAATIGFAVAAVPEGLPALVTITLALGVRQMATHNAIVRKLTAVETLGSVTTVCTDKTGTLTRNEMTVRTVITGAARYEVLGIGYEPDGAVLRDGRPVTVADQDDLARLVEVMAVCNDARVSADDGVWRVVGEPTEGALRTLGHKAGFDPAGFDRLAVIPFESANKFMATLNRWHDEPARILVKGAPARLLERCSRQLDAAGLPEPLDEAFWEQQVDELSSTGLRVLGAAVGDAPADLSALHLGDVEDGLLFLGVVGIVDPPRPEAIAAIGIMHAAGIRVKMITGDHHGTAVAIAREMGIVTGEPRVLTGGELQKLSQDRLARVVRDVDVFARTSPEHKLRIVKALQSHGEVVAMTGDGVNDAPALRRADVGVAMGIKGTEATKEAADIVLADDNFATIQKAVEEGRRIRDNLQKSIIFILPTTAAQSLVVLLAVLFGFALPLQPTQILWVNLITAVTLSLALATEPAEPGIMLRRPRPAGGAVLDSEYLGRLLWVSVLITAATIGVFFYELSIGSPRAVAQTTAVTMLVLSQLVFLFNCRFLRASSLTPAVLRGNRSVWISVGTMLVLQLVFIYTPVMNVWFSSTPIGLREWVYTLGLALVIFLLVEVNKLIGRRGARRRADSAAGSRGAAPRDARPSDGQPR</sequence>
<dbReference type="FunFam" id="2.70.150.10:FF:000160">
    <property type="entry name" value="Sarcoplasmic/endoplasmic reticulum calcium ATPase 1"/>
    <property type="match status" value="1"/>
</dbReference>
<comment type="catalytic activity">
    <reaction evidence="11">
        <text>ATP + H2O = ADP + phosphate + H(+)</text>
        <dbReference type="Rhea" id="RHEA:13065"/>
        <dbReference type="ChEBI" id="CHEBI:15377"/>
        <dbReference type="ChEBI" id="CHEBI:15378"/>
        <dbReference type="ChEBI" id="CHEBI:30616"/>
        <dbReference type="ChEBI" id="CHEBI:43474"/>
        <dbReference type="ChEBI" id="CHEBI:456216"/>
    </reaction>
</comment>
<dbReference type="AlphaFoldDB" id="A0A2S3ZHJ6"/>
<dbReference type="InterPro" id="IPR006068">
    <property type="entry name" value="ATPase_P-typ_cation-transptr_C"/>
</dbReference>
<dbReference type="PRINTS" id="PR00119">
    <property type="entry name" value="CATATPASE"/>
</dbReference>
<dbReference type="GO" id="GO:0005391">
    <property type="term" value="F:P-type sodium:potassium-exchanging transporter activity"/>
    <property type="evidence" value="ECO:0007669"/>
    <property type="project" value="TreeGrafter"/>
</dbReference>
<keyword evidence="10 13" id="KW-0472">Membrane</keyword>
<feature type="transmembrane region" description="Helical" evidence="13">
    <location>
        <begin position="802"/>
        <end position="821"/>
    </location>
</feature>
<dbReference type="GO" id="GO:0030007">
    <property type="term" value="P:intracellular potassium ion homeostasis"/>
    <property type="evidence" value="ECO:0007669"/>
    <property type="project" value="TreeGrafter"/>
</dbReference>
<comment type="similarity">
    <text evidence="2">Belongs to the cation transport ATPase (P-type) (TC 3.A.3) family. Type IIA subfamily.</text>
</comment>
<organism evidence="15 16">
    <name type="scientific">Cryobacterium zongtaii</name>
    <dbReference type="NCBI Taxonomy" id="1259217"/>
    <lineage>
        <taxon>Bacteria</taxon>
        <taxon>Bacillati</taxon>
        <taxon>Actinomycetota</taxon>
        <taxon>Actinomycetes</taxon>
        <taxon>Micrococcales</taxon>
        <taxon>Microbacteriaceae</taxon>
        <taxon>Cryobacterium</taxon>
    </lineage>
</organism>
<dbReference type="PROSITE" id="PS00154">
    <property type="entry name" value="ATPASE_E1_E2"/>
    <property type="match status" value="1"/>
</dbReference>
<dbReference type="SFLD" id="SFLDS00003">
    <property type="entry name" value="Haloacid_Dehalogenase"/>
    <property type="match status" value="1"/>
</dbReference>
<evidence type="ECO:0000256" key="10">
    <source>
        <dbReference type="ARBA" id="ARBA00023136"/>
    </source>
</evidence>
<dbReference type="GO" id="GO:0006883">
    <property type="term" value="P:intracellular sodium ion homeostasis"/>
    <property type="evidence" value="ECO:0007669"/>
    <property type="project" value="TreeGrafter"/>
</dbReference>
<dbReference type="GO" id="GO:0036376">
    <property type="term" value="P:sodium ion export across plasma membrane"/>
    <property type="evidence" value="ECO:0007669"/>
    <property type="project" value="TreeGrafter"/>
</dbReference>
<dbReference type="Proteomes" id="UP000237340">
    <property type="component" value="Unassembled WGS sequence"/>
</dbReference>
<dbReference type="PANTHER" id="PTHR43294">
    <property type="entry name" value="SODIUM/POTASSIUM-TRANSPORTING ATPASE SUBUNIT ALPHA"/>
    <property type="match status" value="1"/>
</dbReference>
<dbReference type="InterPro" id="IPR004014">
    <property type="entry name" value="ATPase_P-typ_cation-transptr_N"/>
</dbReference>
<dbReference type="SUPFAM" id="SSF81653">
    <property type="entry name" value="Calcium ATPase, transduction domain A"/>
    <property type="match status" value="1"/>
</dbReference>
<keyword evidence="5" id="KW-0547">Nucleotide-binding</keyword>
<evidence type="ECO:0000256" key="7">
    <source>
        <dbReference type="ARBA" id="ARBA00022842"/>
    </source>
</evidence>
<dbReference type="InterPro" id="IPR059000">
    <property type="entry name" value="ATPase_P-type_domA"/>
</dbReference>
<keyword evidence="16" id="KW-1185">Reference proteome</keyword>
<dbReference type="GO" id="GO:0005886">
    <property type="term" value="C:plasma membrane"/>
    <property type="evidence" value="ECO:0007669"/>
    <property type="project" value="UniProtKB-SubCell"/>
</dbReference>
<dbReference type="Pfam" id="PF00122">
    <property type="entry name" value="E1-E2_ATPase"/>
    <property type="match status" value="1"/>
</dbReference>
<dbReference type="Gene3D" id="3.40.1110.10">
    <property type="entry name" value="Calcium-transporting ATPase, cytoplasmic domain N"/>
    <property type="match status" value="1"/>
</dbReference>
<dbReference type="Pfam" id="PF00689">
    <property type="entry name" value="Cation_ATPase_C"/>
    <property type="match status" value="1"/>
</dbReference>
<evidence type="ECO:0000256" key="1">
    <source>
        <dbReference type="ARBA" id="ARBA00004651"/>
    </source>
</evidence>
<proteinExistence type="inferred from homology"/>
<dbReference type="InterPro" id="IPR050510">
    <property type="entry name" value="Cation_transp_ATPase_P-type"/>
</dbReference>
<dbReference type="GO" id="GO:1990573">
    <property type="term" value="P:potassium ion import across plasma membrane"/>
    <property type="evidence" value="ECO:0007669"/>
    <property type="project" value="TreeGrafter"/>
</dbReference>
<evidence type="ECO:0000256" key="2">
    <source>
        <dbReference type="ARBA" id="ARBA00005675"/>
    </source>
</evidence>
<dbReference type="SMART" id="SM00831">
    <property type="entry name" value="Cation_ATPase_N"/>
    <property type="match status" value="1"/>
</dbReference>
<dbReference type="Pfam" id="PF00690">
    <property type="entry name" value="Cation_ATPase_N"/>
    <property type="match status" value="1"/>
</dbReference>
<evidence type="ECO:0000256" key="4">
    <source>
        <dbReference type="ARBA" id="ARBA00022692"/>
    </source>
</evidence>
<dbReference type="GO" id="GO:1902600">
    <property type="term" value="P:proton transmembrane transport"/>
    <property type="evidence" value="ECO:0007669"/>
    <property type="project" value="TreeGrafter"/>
</dbReference>
<reference evidence="15 16" key="1">
    <citation type="submission" date="2018-01" db="EMBL/GenBank/DDBJ databases">
        <title>Cryobacterium sp. nov., from glaciers in China.</title>
        <authorList>
            <person name="Liu Q."/>
            <person name="Xin Y.-H."/>
        </authorList>
    </citation>
    <scope>NUCLEOTIDE SEQUENCE [LARGE SCALE GENOMIC DNA]</scope>
    <source>
        <strain evidence="15 16">TMN-42</strain>
    </source>
</reference>
<dbReference type="PRINTS" id="PR00120">
    <property type="entry name" value="HATPASE"/>
</dbReference>
<evidence type="ECO:0000256" key="9">
    <source>
        <dbReference type="ARBA" id="ARBA00022989"/>
    </source>
</evidence>
<dbReference type="FunFam" id="3.40.50.1000:FF:000028">
    <property type="entry name" value="Calcium-transporting P-type ATPase, putative"/>
    <property type="match status" value="1"/>
</dbReference>
<dbReference type="GO" id="GO:0005524">
    <property type="term" value="F:ATP binding"/>
    <property type="evidence" value="ECO:0007669"/>
    <property type="project" value="UniProtKB-KW"/>
</dbReference>
<feature type="transmembrane region" description="Helical" evidence="13">
    <location>
        <begin position="288"/>
        <end position="311"/>
    </location>
</feature>
<dbReference type="Pfam" id="PF08282">
    <property type="entry name" value="Hydrolase_3"/>
    <property type="match status" value="1"/>
</dbReference>
<keyword evidence="8" id="KW-1278">Translocase</keyword>
<keyword evidence="6" id="KW-0067">ATP-binding</keyword>
<name>A0A2S3ZHJ6_9MICO</name>
<dbReference type="Gene3D" id="1.20.1110.10">
    <property type="entry name" value="Calcium-transporting ATPase, transmembrane domain"/>
    <property type="match status" value="1"/>
</dbReference>
<evidence type="ECO:0000256" key="6">
    <source>
        <dbReference type="ARBA" id="ARBA00022840"/>
    </source>
</evidence>
<feature type="transmembrane region" description="Helical" evidence="13">
    <location>
        <begin position="68"/>
        <end position="87"/>
    </location>
</feature>
<evidence type="ECO:0000256" key="5">
    <source>
        <dbReference type="ARBA" id="ARBA00022741"/>
    </source>
</evidence>
<feature type="transmembrane region" description="Helical" evidence="13">
    <location>
        <begin position="772"/>
        <end position="796"/>
    </location>
</feature>
<gene>
    <name evidence="15" type="ORF">C3B61_07290</name>
</gene>
<dbReference type="InterPro" id="IPR036412">
    <property type="entry name" value="HAD-like_sf"/>
</dbReference>
<protein>
    <submittedName>
        <fullName evidence="15">Carbonate dehydratase</fullName>
    </submittedName>
</protein>
<dbReference type="PANTHER" id="PTHR43294:SF20">
    <property type="entry name" value="P-TYPE ATPASE"/>
    <property type="match status" value="1"/>
</dbReference>
<accession>A0A2S3ZHJ6</accession>
<evidence type="ECO:0000256" key="3">
    <source>
        <dbReference type="ARBA" id="ARBA00022553"/>
    </source>
</evidence>
<evidence type="ECO:0000256" key="11">
    <source>
        <dbReference type="ARBA" id="ARBA00049360"/>
    </source>
</evidence>
<dbReference type="Pfam" id="PF13246">
    <property type="entry name" value="Cation_ATPase"/>
    <property type="match status" value="1"/>
</dbReference>
<feature type="transmembrane region" description="Helical" evidence="13">
    <location>
        <begin position="876"/>
        <end position="896"/>
    </location>
</feature>
<feature type="transmembrane region" description="Helical" evidence="13">
    <location>
        <begin position="700"/>
        <end position="724"/>
    </location>
</feature>
<evidence type="ECO:0000313" key="15">
    <source>
        <dbReference type="EMBL" id="POH66876.1"/>
    </source>
</evidence>
<keyword evidence="7" id="KW-0460">Magnesium</keyword>
<dbReference type="InterPro" id="IPR001757">
    <property type="entry name" value="P_typ_ATPase"/>
</dbReference>
<dbReference type="InterPro" id="IPR023298">
    <property type="entry name" value="ATPase_P-typ_TM_dom_sf"/>
</dbReference>
<dbReference type="SFLD" id="SFLDG00002">
    <property type="entry name" value="C1.7:_P-type_atpase_like"/>
    <property type="match status" value="1"/>
</dbReference>
<feature type="transmembrane region" description="Helical" evidence="13">
    <location>
        <begin position="257"/>
        <end position="276"/>
    </location>
</feature>
<evidence type="ECO:0000259" key="14">
    <source>
        <dbReference type="SMART" id="SM00831"/>
    </source>
</evidence>
<dbReference type="InterPro" id="IPR023299">
    <property type="entry name" value="ATPase_P-typ_cyto_dom_N"/>
</dbReference>
<dbReference type="InterPro" id="IPR018303">
    <property type="entry name" value="ATPase_P-typ_P_site"/>
</dbReference>
<feature type="transmembrane region" description="Helical" evidence="13">
    <location>
        <begin position="93"/>
        <end position="109"/>
    </location>
</feature>
<dbReference type="SUPFAM" id="SSF81665">
    <property type="entry name" value="Calcium ATPase, transmembrane domain M"/>
    <property type="match status" value="1"/>
</dbReference>
<dbReference type="GO" id="GO:0016887">
    <property type="term" value="F:ATP hydrolysis activity"/>
    <property type="evidence" value="ECO:0007669"/>
    <property type="project" value="InterPro"/>
</dbReference>
<dbReference type="InterPro" id="IPR023214">
    <property type="entry name" value="HAD_sf"/>
</dbReference>
<dbReference type="EMBL" id="PPXD01000008">
    <property type="protein sequence ID" value="POH66876.1"/>
    <property type="molecule type" value="Genomic_DNA"/>
</dbReference>
<dbReference type="Gene3D" id="2.70.150.10">
    <property type="entry name" value="Calcium-transporting ATPase, cytoplasmic transduction domain A"/>
    <property type="match status" value="1"/>
</dbReference>
<dbReference type="InterPro" id="IPR008250">
    <property type="entry name" value="ATPase_P-typ_transduc_dom_A_sf"/>
</dbReference>
<feature type="transmembrane region" description="Helical" evidence="13">
    <location>
        <begin position="842"/>
        <end position="861"/>
    </location>
</feature>
<keyword evidence="3" id="KW-0597">Phosphoprotein</keyword>
<dbReference type="NCBIfam" id="TIGR01494">
    <property type="entry name" value="ATPase_P-type"/>
    <property type="match status" value="2"/>
</dbReference>
<keyword evidence="9 13" id="KW-1133">Transmembrane helix</keyword>
<comment type="caution">
    <text evidence="15">The sequence shown here is derived from an EMBL/GenBank/DDBJ whole genome shotgun (WGS) entry which is preliminary data.</text>
</comment>
<feature type="region of interest" description="Disordered" evidence="12">
    <location>
        <begin position="904"/>
        <end position="927"/>
    </location>
</feature>
<dbReference type="SFLD" id="SFLDF00027">
    <property type="entry name" value="p-type_atpase"/>
    <property type="match status" value="1"/>
</dbReference>
<evidence type="ECO:0000256" key="12">
    <source>
        <dbReference type="SAM" id="MobiDB-lite"/>
    </source>
</evidence>
<dbReference type="InterPro" id="IPR044492">
    <property type="entry name" value="P_typ_ATPase_HD_dom"/>
</dbReference>
<feature type="transmembrane region" description="Helical" evidence="13">
    <location>
        <begin position="730"/>
        <end position="751"/>
    </location>
</feature>
<evidence type="ECO:0000256" key="8">
    <source>
        <dbReference type="ARBA" id="ARBA00022967"/>
    </source>
</evidence>
<dbReference type="RefSeq" id="WP_103460051.1">
    <property type="nucleotide sequence ID" value="NZ_PPXD01000008.1"/>
</dbReference>
<feature type="compositionally biased region" description="Basic and acidic residues" evidence="12">
    <location>
        <begin position="915"/>
        <end position="927"/>
    </location>
</feature>
<dbReference type="SUPFAM" id="SSF81660">
    <property type="entry name" value="Metal cation-transporting ATPase, ATP-binding domain N"/>
    <property type="match status" value="1"/>
</dbReference>
<evidence type="ECO:0000313" key="16">
    <source>
        <dbReference type="Proteomes" id="UP000237340"/>
    </source>
</evidence>